<dbReference type="Pfam" id="PF00550">
    <property type="entry name" value="PP-binding"/>
    <property type="match status" value="3"/>
</dbReference>
<dbReference type="InterPro" id="IPR000873">
    <property type="entry name" value="AMP-dep_synth/lig_dom"/>
</dbReference>
<comment type="similarity">
    <text evidence="4">Belongs to the NRP synthetase family.</text>
</comment>
<evidence type="ECO:0000259" key="6">
    <source>
        <dbReference type="PROSITE" id="PS50075"/>
    </source>
</evidence>
<dbReference type="SUPFAM" id="SSF52777">
    <property type="entry name" value="CoA-dependent acyltransferases"/>
    <property type="match status" value="4"/>
</dbReference>
<dbReference type="Gene3D" id="3.40.50.12780">
    <property type="entry name" value="N-terminal domain of ligase-like"/>
    <property type="match status" value="2"/>
</dbReference>
<dbReference type="InterPro" id="IPR020845">
    <property type="entry name" value="AMP-binding_CS"/>
</dbReference>
<dbReference type="PANTHER" id="PTHR45527:SF11">
    <property type="entry name" value="NONRIBOSOMAL PEPTIDE SYNTHETASE 5"/>
    <property type="match status" value="1"/>
</dbReference>
<organism evidence="7 8">
    <name type="scientific">Elsinoe ampelina</name>
    <dbReference type="NCBI Taxonomy" id="302913"/>
    <lineage>
        <taxon>Eukaryota</taxon>
        <taxon>Fungi</taxon>
        <taxon>Dikarya</taxon>
        <taxon>Ascomycota</taxon>
        <taxon>Pezizomycotina</taxon>
        <taxon>Dothideomycetes</taxon>
        <taxon>Dothideomycetidae</taxon>
        <taxon>Myriangiales</taxon>
        <taxon>Elsinoaceae</taxon>
        <taxon>Elsinoe</taxon>
    </lineage>
</organism>
<dbReference type="InterPro" id="IPR023213">
    <property type="entry name" value="CAT-like_dom_sf"/>
</dbReference>
<feature type="region of interest" description="Disordered" evidence="5">
    <location>
        <begin position="1003"/>
        <end position="1029"/>
    </location>
</feature>
<dbReference type="InterPro" id="IPR036736">
    <property type="entry name" value="ACP-like_sf"/>
</dbReference>
<keyword evidence="1" id="KW-0596">Phosphopantetheine</keyword>
<name>A0A6A6G0D4_9PEZI</name>
<dbReference type="Proteomes" id="UP000799538">
    <property type="component" value="Unassembled WGS sequence"/>
</dbReference>
<evidence type="ECO:0000256" key="5">
    <source>
        <dbReference type="SAM" id="MobiDB-lite"/>
    </source>
</evidence>
<dbReference type="Pfam" id="PF00668">
    <property type="entry name" value="Condensation"/>
    <property type="match status" value="2"/>
</dbReference>
<keyword evidence="3" id="KW-0436">Ligase</keyword>
<dbReference type="Gene3D" id="3.30.300.30">
    <property type="match status" value="2"/>
</dbReference>
<dbReference type="SMART" id="SM01294">
    <property type="entry name" value="PKS_PP_betabranch"/>
    <property type="match status" value="1"/>
</dbReference>
<dbReference type="Gene3D" id="3.30.559.30">
    <property type="entry name" value="Nonribosomal peptide synthetase, condensation domain"/>
    <property type="match status" value="2"/>
</dbReference>
<dbReference type="InterPro" id="IPR001242">
    <property type="entry name" value="Condensation_dom"/>
</dbReference>
<dbReference type="SMART" id="SM00823">
    <property type="entry name" value="PKS_PP"/>
    <property type="match status" value="1"/>
</dbReference>
<dbReference type="SUPFAM" id="SSF47336">
    <property type="entry name" value="ACP-like"/>
    <property type="match status" value="3"/>
</dbReference>
<dbReference type="CDD" id="cd19537">
    <property type="entry name" value="C_NRPS-like"/>
    <property type="match status" value="1"/>
</dbReference>
<reference evidence="8" key="1">
    <citation type="journal article" date="2020" name="Stud. Mycol.">
        <title>101 Dothideomycetes genomes: A test case for predicting lifestyles and emergence of pathogens.</title>
        <authorList>
            <person name="Haridas S."/>
            <person name="Albert R."/>
            <person name="Binder M."/>
            <person name="Bloem J."/>
            <person name="LaButti K."/>
            <person name="Salamov A."/>
            <person name="Andreopoulos B."/>
            <person name="Baker S."/>
            <person name="Barry K."/>
            <person name="Bills G."/>
            <person name="Bluhm B."/>
            <person name="Cannon C."/>
            <person name="Castanera R."/>
            <person name="Culley D."/>
            <person name="Daum C."/>
            <person name="Ezra D."/>
            <person name="Gonzalez J."/>
            <person name="Henrissat B."/>
            <person name="Kuo A."/>
            <person name="Liang C."/>
            <person name="Lipzen A."/>
            <person name="Lutzoni F."/>
            <person name="Magnuson J."/>
            <person name="Mondo S."/>
            <person name="Nolan M."/>
            <person name="Ohm R."/>
            <person name="Pangilinan J."/>
            <person name="Park H.-J."/>
            <person name="Ramirez L."/>
            <person name="Alfaro M."/>
            <person name="Sun H."/>
            <person name="Tritt A."/>
            <person name="Yoshinaga Y."/>
            <person name="Zwiers L.-H."/>
            <person name="Turgeon B."/>
            <person name="Goodwin S."/>
            <person name="Spatafora J."/>
            <person name="Crous P."/>
            <person name="Grigoriev I."/>
        </authorList>
    </citation>
    <scope>NUCLEOTIDE SEQUENCE [LARGE SCALE GENOMIC DNA]</scope>
    <source>
        <strain evidence="8">CECT 20119</strain>
    </source>
</reference>
<feature type="domain" description="Carrier" evidence="6">
    <location>
        <begin position="508"/>
        <end position="581"/>
    </location>
</feature>
<dbReference type="InterPro" id="IPR006162">
    <property type="entry name" value="Ppantetheine_attach_site"/>
</dbReference>
<proteinExistence type="inferred from homology"/>
<feature type="domain" description="Carrier" evidence="6">
    <location>
        <begin position="1511"/>
        <end position="1586"/>
    </location>
</feature>
<evidence type="ECO:0000313" key="8">
    <source>
        <dbReference type="Proteomes" id="UP000799538"/>
    </source>
</evidence>
<evidence type="ECO:0000256" key="3">
    <source>
        <dbReference type="ARBA" id="ARBA00022598"/>
    </source>
</evidence>
<dbReference type="GO" id="GO:0005737">
    <property type="term" value="C:cytoplasm"/>
    <property type="evidence" value="ECO:0007669"/>
    <property type="project" value="TreeGrafter"/>
</dbReference>
<sequence length="2094" mass="231757">MVSKLTTPDLSSLVSAVVQRHPLNLAIDHQDGSLTYQELDHASSALAQTLIHSGATPGSPILLLTAHGTRNIVAIIAILKCGCSYVPLDRDTWSIERLRYVIDTVDSPLLLNTTERHFKILDRSYIHFNKLPEPTQTSRPLQIANKSSSEACIIFTSGTTGQPKGVCIPHGAIASYAQTEPFDMSVAPGDRVLHILSVAFDASTGMLFSILANGGTVVPSSPARLFEDAATCHILASTPSILRSLPAPGSGDFPLVHTILLGGEVPPVDLLTNWLSSGVRILNAYGPTETTCASTMHIVELCKQCRKVHNRHIGSAMPRGPVYLLATDDQPIQEDNTEGEIVIAGCGLAIGYYKDPAKTAEKFDFWNGIRIYRTGDTGHWSRNNSGERILTFCGRKDRIVKNRGFLINLDTDIEQALQQLYPAIKAIHAFISHERLLVVVCPGTLDATGIMAHARQQLSRFHVPDRIFVRDTLPLSPNGKIDQQSLQASLQTEVQGAVLSQDDSDPVVSPFDIINMGMSHILQINCDELQADSNFFALGGNSLQMLRLSSLCRAQNLHISATDIYIGQTIEGIARRAQRISSPKTPQPGACIAGQPFVESSKEAPKLARLTSEQLTFCAQSSLHPGTNTNRVNRSYKLRDLDRTLSAWRQVWAHEEIFRIEPRLNGDSGVQELVERTSFNLSIRDFDTYQHYRKAIDELPFDVGYGMSFHVMQLRSPNEEESEFTVAWTVHHSLLDGFSMNMILNKVENAMAGKSVTPGPSYLKAAQEIEEFRKRHHDRAEVYWRNKLDGLGSTSTNIPYDLVTDGMRFASVEKKCNFSHMHERLVDLATRHSVTLAAVYYTAWAATVTKRTGHNRIVVGAVFSGRSTHPHFLDVAGTMTTSLPLVVDVQPDRPVSEQLQTTMREVASASEWSWTSPGQHGVSLTNLLATQYDFPNLSETLVPLRAEVVEKTAIPLTILADDRSFFRFVFDSGCYSAQLMADLISDFEQSLTNLLESPVVQSYAQSSKNRGPQPSDSHRRTWEESQSKPKCLQDALAQSASRHGTRIAIERGVESLTYTDLDSRASIVASYLSRVSYPGDVIGIWADGSVFWIVGILGILKAGCAYCPIDPAYPQERQESVILASKSSSVLFPRSEQRQVLKLSTTRSLSVEDILKQSSAEATFMPILVDDSRDAVIVFTSGTTGTPKGVPISHRGLLALQSNPEATMFSGPGIRIAQFMSPAFDYCTNEILSALLHGGTLILRDPEQPFEHLKHVDAATITPSVLSSLDPRGYDNIRTLYVTGEPVSPGLVASWAPGRLMYNAYGPAECSICTSFTRLEPDKPVTIGRPIRTARMYILDKDLKPTPTGAEGEIYLAGIQVMRGYIGADVAAADKIMADPWYPGSRVYRTGDYGRWDREGSIVYIGRLDRQVKIRGFRVELASVEQKMYELCPGLVTVAAMNVNDALVAYVKGTSVNIEALRETLSRSLQPSWVPQVIIQMHDIPMTVNRKIDYQKLLSMRLPEQKVNLDDPDELRIAGIWKELLRRPSDSCISPSDDFVRLGGHSVLQLLLAARLQDAYCVKLSIRHVIANPMLKDQAIMIRQVKSSTQQNLDIDKKSEDSEEESRLTYLERQVWVQYQVASSTSTFNIPVHLVLNGELDKDRFVQALNACLSSRKVLRSNFTMTREGPKRTFRANPPRVQQVGHINIDSVVATPFDLAKDELIRVFLIRNELLIVTTHAIADLNSVQVLLSELSRCYNSAIEPCPRFEYLSNSAWASCSTLQEREYWARTLADAPGHLPIGKPVGHSLFKGSSKLHFFEGPLVAALNDLCDTHNVTKHQLVATAAAQTLQWLNGGNDIVIGMPFQNRNGETERTSMGLHLDRLPLRIHSDSTSTCEDMLADTRRASQAALANAIPFHEIMLATRTQPTLRHHPIFEVMVTFHLSRAVEECLDIPGVECLRNHVHPPGSKFAIMFEWTELSSDKWMLRIEYDDGRLPAETLERLEQTLRCVLDGLAAGKSRAAIHGDLSRLESRDPRRPSVLSRTRDLVRREMADVLGRADGELDAETSFFEAGGDSVAALMLHKRLVGAGVDVAVAAVFDYPTASGLAEYLS</sequence>
<keyword evidence="2" id="KW-0597">Phosphoprotein</keyword>
<dbReference type="GO" id="GO:0043041">
    <property type="term" value="P:amino acid activation for nonribosomal peptide biosynthetic process"/>
    <property type="evidence" value="ECO:0007669"/>
    <property type="project" value="TreeGrafter"/>
</dbReference>
<dbReference type="InterPro" id="IPR020806">
    <property type="entry name" value="PKS_PP-bd"/>
</dbReference>
<keyword evidence="8" id="KW-1185">Reference proteome</keyword>
<evidence type="ECO:0000256" key="2">
    <source>
        <dbReference type="ARBA" id="ARBA00022553"/>
    </source>
</evidence>
<dbReference type="GO" id="GO:0044550">
    <property type="term" value="P:secondary metabolite biosynthetic process"/>
    <property type="evidence" value="ECO:0007669"/>
    <property type="project" value="TreeGrafter"/>
</dbReference>
<evidence type="ECO:0000313" key="7">
    <source>
        <dbReference type="EMBL" id="KAF2219165.1"/>
    </source>
</evidence>
<dbReference type="Gene3D" id="1.10.1200.10">
    <property type="entry name" value="ACP-like"/>
    <property type="match status" value="3"/>
</dbReference>
<dbReference type="InterPro" id="IPR045851">
    <property type="entry name" value="AMP-bd_C_sf"/>
</dbReference>
<dbReference type="PROSITE" id="PS50075">
    <property type="entry name" value="CARRIER"/>
    <property type="match status" value="3"/>
</dbReference>
<dbReference type="InterPro" id="IPR010071">
    <property type="entry name" value="AA_adenyl_dom"/>
</dbReference>
<dbReference type="NCBIfam" id="TIGR01733">
    <property type="entry name" value="AA-adenyl-dom"/>
    <property type="match status" value="1"/>
</dbReference>
<dbReference type="PROSITE" id="PS00455">
    <property type="entry name" value="AMP_BINDING"/>
    <property type="match status" value="2"/>
</dbReference>
<dbReference type="OrthoDB" id="416786at2759"/>
<dbReference type="GO" id="GO:0016874">
    <property type="term" value="F:ligase activity"/>
    <property type="evidence" value="ECO:0007669"/>
    <property type="project" value="UniProtKB-KW"/>
</dbReference>
<dbReference type="InterPro" id="IPR009081">
    <property type="entry name" value="PP-bd_ACP"/>
</dbReference>
<feature type="domain" description="Carrier" evidence="6">
    <location>
        <begin position="2021"/>
        <end position="2094"/>
    </location>
</feature>
<protein>
    <submittedName>
        <fullName evidence="7">Nonribosomal peptide synthase GliP</fullName>
    </submittedName>
</protein>
<dbReference type="InterPro" id="IPR042099">
    <property type="entry name" value="ANL_N_sf"/>
</dbReference>
<feature type="compositionally biased region" description="Basic and acidic residues" evidence="5">
    <location>
        <begin position="1016"/>
        <end position="1027"/>
    </location>
</feature>
<dbReference type="EMBL" id="ML992519">
    <property type="protein sequence ID" value="KAF2219165.1"/>
    <property type="molecule type" value="Genomic_DNA"/>
</dbReference>
<evidence type="ECO:0000256" key="1">
    <source>
        <dbReference type="ARBA" id="ARBA00022450"/>
    </source>
</evidence>
<dbReference type="PANTHER" id="PTHR45527">
    <property type="entry name" value="NONRIBOSOMAL PEPTIDE SYNTHETASE"/>
    <property type="match status" value="1"/>
</dbReference>
<dbReference type="Gene3D" id="3.30.559.10">
    <property type="entry name" value="Chloramphenicol acetyltransferase-like domain"/>
    <property type="match status" value="2"/>
</dbReference>
<dbReference type="PROSITE" id="PS00012">
    <property type="entry name" value="PHOSPHOPANTETHEINE"/>
    <property type="match status" value="1"/>
</dbReference>
<dbReference type="GO" id="GO:0031177">
    <property type="term" value="F:phosphopantetheine binding"/>
    <property type="evidence" value="ECO:0007669"/>
    <property type="project" value="InterPro"/>
</dbReference>
<feature type="compositionally biased region" description="Polar residues" evidence="5">
    <location>
        <begin position="1003"/>
        <end position="1015"/>
    </location>
</feature>
<dbReference type="SUPFAM" id="SSF56801">
    <property type="entry name" value="Acetyl-CoA synthetase-like"/>
    <property type="match status" value="2"/>
</dbReference>
<evidence type="ECO:0000256" key="4">
    <source>
        <dbReference type="ARBA" id="ARBA00029454"/>
    </source>
</evidence>
<dbReference type="Pfam" id="PF00501">
    <property type="entry name" value="AMP-binding"/>
    <property type="match status" value="2"/>
</dbReference>
<accession>A0A6A6G0D4</accession>
<gene>
    <name evidence="7" type="ORF">BDZ85DRAFT_305103</name>
</gene>